<comment type="caution">
    <text evidence="1">The sequence shown here is derived from an EMBL/GenBank/DDBJ whole genome shotgun (WGS) entry which is preliminary data.</text>
</comment>
<protein>
    <submittedName>
        <fullName evidence="1">Uncharacterized protein</fullName>
    </submittedName>
</protein>
<gene>
    <name evidence="1" type="ORF">ACFSVM_10825</name>
</gene>
<evidence type="ECO:0000313" key="2">
    <source>
        <dbReference type="Proteomes" id="UP001597540"/>
    </source>
</evidence>
<reference evidence="2" key="1">
    <citation type="journal article" date="2019" name="Int. J. Syst. Evol. Microbiol.">
        <title>The Global Catalogue of Microorganisms (GCM) 10K type strain sequencing project: providing services to taxonomists for standard genome sequencing and annotation.</title>
        <authorList>
            <consortium name="The Broad Institute Genomics Platform"/>
            <consortium name="The Broad Institute Genome Sequencing Center for Infectious Disease"/>
            <person name="Wu L."/>
            <person name="Ma J."/>
        </authorList>
    </citation>
    <scope>NUCLEOTIDE SEQUENCE [LARGE SCALE GENOMIC DNA]</scope>
    <source>
        <strain evidence="2">KCTC 33849</strain>
    </source>
</reference>
<accession>A0ABW5SMA5</accession>
<dbReference type="RefSeq" id="WP_076313919.1">
    <property type="nucleotide sequence ID" value="NZ_JBHUMJ010000002.1"/>
</dbReference>
<dbReference type="Proteomes" id="UP001597540">
    <property type="component" value="Unassembled WGS sequence"/>
</dbReference>
<evidence type="ECO:0000313" key="1">
    <source>
        <dbReference type="EMBL" id="MFD2700962.1"/>
    </source>
</evidence>
<proteinExistence type="predicted"/>
<dbReference type="Gene3D" id="3.20.20.80">
    <property type="entry name" value="Glycosidases"/>
    <property type="match status" value="1"/>
</dbReference>
<organism evidence="1 2">
    <name type="scientific">Paenibacillus shunpengii</name>
    <dbReference type="NCBI Taxonomy" id="2054424"/>
    <lineage>
        <taxon>Bacteria</taxon>
        <taxon>Bacillati</taxon>
        <taxon>Bacillota</taxon>
        <taxon>Bacilli</taxon>
        <taxon>Bacillales</taxon>
        <taxon>Paenibacillaceae</taxon>
        <taxon>Paenibacillus</taxon>
    </lineage>
</organism>
<sequence>MLTSKELTLTDDSKVVYNFHHYDPLFFTHQLAHFSEDILGYNKVIHYPGEMPDVQQYLNERPKYLHKLGRQAWETNDKQLIKALFG</sequence>
<name>A0ABW5SMA5_9BACL</name>
<keyword evidence="2" id="KW-1185">Reference proteome</keyword>
<dbReference type="EMBL" id="JBHUMJ010000002">
    <property type="protein sequence ID" value="MFD2700962.1"/>
    <property type="molecule type" value="Genomic_DNA"/>
</dbReference>